<dbReference type="PANTHER" id="PTHR30290">
    <property type="entry name" value="PERIPLASMIC BINDING COMPONENT OF ABC TRANSPORTER"/>
    <property type="match status" value="1"/>
</dbReference>
<dbReference type="GO" id="GO:1904680">
    <property type="term" value="F:peptide transmembrane transporter activity"/>
    <property type="evidence" value="ECO:0007669"/>
    <property type="project" value="TreeGrafter"/>
</dbReference>
<dbReference type="PANTHER" id="PTHR30290:SF9">
    <property type="entry name" value="OLIGOPEPTIDE-BINDING PROTEIN APPA"/>
    <property type="match status" value="1"/>
</dbReference>
<dbReference type="GO" id="GO:0015833">
    <property type="term" value="P:peptide transport"/>
    <property type="evidence" value="ECO:0007669"/>
    <property type="project" value="TreeGrafter"/>
</dbReference>
<comment type="similarity">
    <text evidence="2">Belongs to the bacterial solute-binding protein 5 family.</text>
</comment>
<dbReference type="eggNOG" id="COG0747">
    <property type="taxonomic scope" value="Bacteria"/>
</dbReference>
<dbReference type="Gene3D" id="3.90.76.10">
    <property type="entry name" value="Dipeptide-binding Protein, Domain 1"/>
    <property type="match status" value="1"/>
</dbReference>
<dbReference type="Gene3D" id="3.10.105.10">
    <property type="entry name" value="Dipeptide-binding Protein, Domain 3"/>
    <property type="match status" value="1"/>
</dbReference>
<dbReference type="GO" id="GO:0043190">
    <property type="term" value="C:ATP-binding cassette (ABC) transporter complex"/>
    <property type="evidence" value="ECO:0007669"/>
    <property type="project" value="InterPro"/>
</dbReference>
<dbReference type="InterPro" id="IPR039424">
    <property type="entry name" value="SBP_5"/>
</dbReference>
<proteinExistence type="inferred from homology"/>
<feature type="region of interest" description="Disordered" evidence="5">
    <location>
        <begin position="29"/>
        <end position="51"/>
    </location>
</feature>
<dbReference type="PIRSF" id="PIRSF002741">
    <property type="entry name" value="MppA"/>
    <property type="match status" value="1"/>
</dbReference>
<feature type="signal peptide" evidence="6">
    <location>
        <begin position="1"/>
        <end position="25"/>
    </location>
</feature>
<keyword evidence="9" id="KW-1185">Reference proteome</keyword>
<evidence type="ECO:0000256" key="2">
    <source>
        <dbReference type="ARBA" id="ARBA00005695"/>
    </source>
</evidence>
<protein>
    <submittedName>
        <fullName evidence="8">Oligopeptide ABC transporter</fullName>
    </submittedName>
</protein>
<evidence type="ECO:0000256" key="3">
    <source>
        <dbReference type="ARBA" id="ARBA00022448"/>
    </source>
</evidence>
<dbReference type="EMBL" id="BAUV01000061">
    <property type="protein sequence ID" value="GAE37253.1"/>
    <property type="molecule type" value="Genomic_DNA"/>
</dbReference>
<evidence type="ECO:0000313" key="9">
    <source>
        <dbReference type="Proteomes" id="UP000018896"/>
    </source>
</evidence>
<accession>W4R010</accession>
<evidence type="ECO:0000256" key="4">
    <source>
        <dbReference type="ARBA" id="ARBA00022729"/>
    </source>
</evidence>
<dbReference type="PROSITE" id="PS01040">
    <property type="entry name" value="SBP_BACTERIAL_5"/>
    <property type="match status" value="1"/>
</dbReference>
<reference evidence="8 9" key="1">
    <citation type="journal article" date="2014" name="Genome Announc.">
        <title>Draft Genome Sequences of Three Alkaliphilic Bacillus Strains, Bacillus wakoensis JCM 9140T, Bacillus akibai JCM 9157T, and Bacillus hemicellulosilyticus JCM 9152T.</title>
        <authorList>
            <person name="Yuki M."/>
            <person name="Oshima K."/>
            <person name="Suda W."/>
            <person name="Oshida Y."/>
            <person name="Kitamura K."/>
            <person name="Iida T."/>
            <person name="Hattori M."/>
            <person name="Ohkuma M."/>
        </authorList>
    </citation>
    <scope>NUCLEOTIDE SEQUENCE [LARGE SCALE GENOMIC DNA]</scope>
    <source>
        <strain evidence="8 9">JCM 9157</strain>
    </source>
</reference>
<dbReference type="InterPro" id="IPR023765">
    <property type="entry name" value="SBP_5_CS"/>
</dbReference>
<dbReference type="GO" id="GO:0042597">
    <property type="term" value="C:periplasmic space"/>
    <property type="evidence" value="ECO:0007669"/>
    <property type="project" value="UniProtKB-ARBA"/>
</dbReference>
<evidence type="ECO:0000256" key="5">
    <source>
        <dbReference type="SAM" id="MobiDB-lite"/>
    </source>
</evidence>
<dbReference type="InterPro" id="IPR030678">
    <property type="entry name" value="Peptide/Ni-bd"/>
</dbReference>
<dbReference type="Pfam" id="PF00496">
    <property type="entry name" value="SBP_bac_5"/>
    <property type="match status" value="1"/>
</dbReference>
<dbReference type="CDD" id="cd08499">
    <property type="entry name" value="PBP2_Ylib_like"/>
    <property type="match status" value="1"/>
</dbReference>
<dbReference type="AlphaFoldDB" id="W4R010"/>
<dbReference type="RefSeq" id="WP_035667793.1">
    <property type="nucleotide sequence ID" value="NZ_BAUV01000061.1"/>
</dbReference>
<dbReference type="PROSITE" id="PS51257">
    <property type="entry name" value="PROKAR_LIPOPROTEIN"/>
    <property type="match status" value="1"/>
</dbReference>
<evidence type="ECO:0000313" key="8">
    <source>
        <dbReference type="EMBL" id="GAE37253.1"/>
    </source>
</evidence>
<name>W4R010_HALA3</name>
<dbReference type="InterPro" id="IPR000914">
    <property type="entry name" value="SBP_5_dom"/>
</dbReference>
<evidence type="ECO:0000256" key="6">
    <source>
        <dbReference type="SAM" id="SignalP"/>
    </source>
</evidence>
<organism evidence="8 9">
    <name type="scientific">Halalkalibacter akibai (strain ATCC 43226 / DSM 21942 / CIP 109018 / JCM 9157 / 1139)</name>
    <name type="common">Bacillus akibai</name>
    <dbReference type="NCBI Taxonomy" id="1236973"/>
    <lineage>
        <taxon>Bacteria</taxon>
        <taxon>Bacillati</taxon>
        <taxon>Bacillota</taxon>
        <taxon>Bacilli</taxon>
        <taxon>Bacillales</taxon>
        <taxon>Bacillaceae</taxon>
        <taxon>Halalkalibacter</taxon>
    </lineage>
</organism>
<dbReference type="SUPFAM" id="SSF53850">
    <property type="entry name" value="Periplasmic binding protein-like II"/>
    <property type="match status" value="1"/>
</dbReference>
<feature type="chain" id="PRO_5004849165" evidence="6">
    <location>
        <begin position="26"/>
        <end position="539"/>
    </location>
</feature>
<comment type="subcellular location">
    <subcellularLocation>
        <location evidence="1">Cell membrane</location>
        <topology evidence="1">Lipid-anchor</topology>
    </subcellularLocation>
</comment>
<dbReference type="OrthoDB" id="9796817at2"/>
<feature type="domain" description="Solute-binding protein family 5" evidence="7">
    <location>
        <begin position="95"/>
        <end position="458"/>
    </location>
</feature>
<evidence type="ECO:0000259" key="7">
    <source>
        <dbReference type="Pfam" id="PF00496"/>
    </source>
</evidence>
<sequence length="539" mass="58835">MKMSKNSFFLMVLALMLSLVIAACASEPDATPAPAESEAGEEGTEVAEGTGGGDLVIAKLSDAVAIDPHGSNDTPSSDVAQNIYEALVKQDANMELQPGLATSWEAIDDTTWEFVLREGVKFHDGSDFNAEVVKANLERVLDPEVASPRSFLYTMITDVEVVDEYTVRITTEYPFAPLPAHLAHNGGGMISADLIAEDYAAMEEGANPGSKISEHPIGTGYFKFDSWNPGTEIKLVKNEEYWGEPAKLDSVTFRVVPEGQTRIADLTTGAAHISDPLDPAHISQVEGTDGMFVNRQPSVALSYIAFNTQKEPFDNKLVRQAISMAIDKNVIIDSILNGAGIPAVGPLAPDVFGFDPNQDPLDYDVEAAKELLAEAGYADGFETTIWTNDNDARIQTAEFVQAELDKIGITVSVEVVEWGAYLEQTAKGEHDMFVLGWTTVTGDADYGMYALFHSDNYGEPGNRTFFSTPELDEILVEARQNPDQDQRAELYSQAQEILVEEAPMIYSHYNEYLLGVSDSVQGLWHHPTGMLMLQDVTLQ</sequence>
<gene>
    <name evidence="8" type="ORF">JCM9157_4522</name>
</gene>
<keyword evidence="4 6" id="KW-0732">Signal</keyword>
<dbReference type="Gene3D" id="3.40.190.10">
    <property type="entry name" value="Periplasmic binding protein-like II"/>
    <property type="match status" value="1"/>
</dbReference>
<comment type="caution">
    <text evidence="8">The sequence shown here is derived from an EMBL/GenBank/DDBJ whole genome shotgun (WGS) entry which is preliminary data.</text>
</comment>
<keyword evidence="3" id="KW-0813">Transport</keyword>
<evidence type="ECO:0000256" key="1">
    <source>
        <dbReference type="ARBA" id="ARBA00004193"/>
    </source>
</evidence>
<dbReference type="Proteomes" id="UP000018896">
    <property type="component" value="Unassembled WGS sequence"/>
</dbReference>
<dbReference type="STRING" id="1236973.JCM9157_4522"/>